<name>A0ABQ0Z9D1_9HYPH</name>
<dbReference type="RefSeq" id="WP_113396159.1">
    <property type="nucleotide sequence ID" value="NZ_BLAJ01000006.1"/>
</dbReference>
<reference evidence="1 2" key="1">
    <citation type="journal article" date="2020" name="Genome Biol. Evol.">
        <title>Rhizobium dioscoreae sp. nov., a plant growth-promoting bacterium isolated from yam (Dioscorea species).</title>
        <authorList>
            <person name="Ouyabe M."/>
            <person name="Tanaka N."/>
            <person name="Shiwa Y."/>
            <person name="Fujita N."/>
            <person name="Kikuno H."/>
            <person name="Babil P."/>
            <person name="Shiwachi H."/>
        </authorList>
    </citation>
    <scope>NUCLEOTIDE SEQUENCE [LARGE SCALE GENOMIC DNA]</scope>
    <source>
        <strain evidence="1 2">S-93</strain>
    </source>
</reference>
<sequence length="95" mass="10758">MKNRQYRIGDTILLKHGVLGASGPSGRGRIVCRLPDSQGSVQYRVQFEFENFERRILQIDIDVVASPPSLLEKSSPREGKPSNWLNSHAIRIKKN</sequence>
<keyword evidence="2" id="KW-1185">Reference proteome</keyword>
<dbReference type="EMBL" id="BLAJ01000006">
    <property type="protein sequence ID" value="GES52105.1"/>
    <property type="molecule type" value="Genomic_DNA"/>
</dbReference>
<proteinExistence type="predicted"/>
<gene>
    <name evidence="1" type="ORF">RsS93_47190</name>
</gene>
<evidence type="ECO:0000313" key="2">
    <source>
        <dbReference type="Proteomes" id="UP000390335"/>
    </source>
</evidence>
<protein>
    <recommendedName>
        <fullName evidence="3">Cold-shock protein</fullName>
    </recommendedName>
</protein>
<evidence type="ECO:0000313" key="1">
    <source>
        <dbReference type="EMBL" id="GES52105.1"/>
    </source>
</evidence>
<comment type="caution">
    <text evidence="1">The sequence shown here is derived from an EMBL/GenBank/DDBJ whole genome shotgun (WGS) entry which is preliminary data.</text>
</comment>
<evidence type="ECO:0008006" key="3">
    <source>
        <dbReference type="Google" id="ProtNLM"/>
    </source>
</evidence>
<dbReference type="Proteomes" id="UP000390335">
    <property type="component" value="Unassembled WGS sequence"/>
</dbReference>
<accession>A0ABQ0Z9D1</accession>
<organism evidence="1 2">
    <name type="scientific">Rhizobium dioscoreae</name>
    <dbReference type="NCBI Taxonomy" id="2653122"/>
    <lineage>
        <taxon>Bacteria</taxon>
        <taxon>Pseudomonadati</taxon>
        <taxon>Pseudomonadota</taxon>
        <taxon>Alphaproteobacteria</taxon>
        <taxon>Hyphomicrobiales</taxon>
        <taxon>Rhizobiaceae</taxon>
        <taxon>Rhizobium/Agrobacterium group</taxon>
        <taxon>Rhizobium</taxon>
    </lineage>
</organism>